<sequence>MSRYERAVQRYLSTTQHTPAPAGESAPPVPSVAVAAGESAPPAPPVRSVAVAPDRDTPADGVGVSAIATVGARFPDLGPCPPGAVVVGIDDDSSSDAAMGWAAEEAERRDATLHLVHCFDLPAMAWQPEYRLYAGDLLDRARQSAADRLAVAEQQIRVARPGLPVVASLVNGRAAQVLRSASDGARLTVVGHSPASRGSRVLLGSVSLSVVSRCPAPVVVVGPDSARRSGPVVVGFDGSAASQAAVGVAMEEATVRGEQVIAVHAWNDADRDANRLHQLMSDPRELEEQERTRVLHQLAPWQERFPDVPLRAVVDRARPATALLRQGGTAGLLVVGTRGRGGLAGLLLGSTSHMVASYSTCPVMVVGAGQATASDG</sequence>
<dbReference type="InterPro" id="IPR014729">
    <property type="entry name" value="Rossmann-like_a/b/a_fold"/>
</dbReference>
<feature type="domain" description="UspA" evidence="5">
    <location>
        <begin position="231"/>
        <end position="366"/>
    </location>
</feature>
<accession>A0A4V6CSE4</accession>
<comment type="similarity">
    <text evidence="1">Belongs to the universal stress protein A family.</text>
</comment>
<dbReference type="Pfam" id="PF00582">
    <property type="entry name" value="Usp"/>
    <property type="match status" value="2"/>
</dbReference>
<dbReference type="InterPro" id="IPR006015">
    <property type="entry name" value="Universal_stress_UspA"/>
</dbReference>
<dbReference type="PRINTS" id="PR01438">
    <property type="entry name" value="UNVRSLSTRESS"/>
</dbReference>
<evidence type="ECO:0000256" key="3">
    <source>
        <dbReference type="ARBA" id="ARBA00022840"/>
    </source>
</evidence>
<dbReference type="PANTHER" id="PTHR46268:SF27">
    <property type="entry name" value="UNIVERSAL STRESS PROTEIN RV2623"/>
    <property type="match status" value="1"/>
</dbReference>
<keyword evidence="7" id="KW-1185">Reference proteome</keyword>
<evidence type="ECO:0000259" key="5">
    <source>
        <dbReference type="Pfam" id="PF00582"/>
    </source>
</evidence>
<gene>
    <name evidence="6" type="ORF">FDO65_06225</name>
</gene>
<dbReference type="EMBL" id="SZZH01000001">
    <property type="protein sequence ID" value="TKV61215.1"/>
    <property type="molecule type" value="Genomic_DNA"/>
</dbReference>
<protein>
    <submittedName>
        <fullName evidence="6">Universal stress protein</fullName>
    </submittedName>
</protein>
<evidence type="ECO:0000256" key="4">
    <source>
        <dbReference type="SAM" id="MobiDB-lite"/>
    </source>
</evidence>
<proteinExistence type="inferred from homology"/>
<feature type="domain" description="UspA" evidence="5">
    <location>
        <begin position="85"/>
        <end position="221"/>
    </location>
</feature>
<feature type="region of interest" description="Disordered" evidence="4">
    <location>
        <begin position="13"/>
        <end position="46"/>
    </location>
</feature>
<comment type="caution">
    <text evidence="6">The sequence shown here is derived from an EMBL/GenBank/DDBJ whole genome shotgun (WGS) entry which is preliminary data.</text>
</comment>
<evidence type="ECO:0000256" key="1">
    <source>
        <dbReference type="ARBA" id="ARBA00008791"/>
    </source>
</evidence>
<dbReference type="PANTHER" id="PTHR46268">
    <property type="entry name" value="STRESS RESPONSE PROTEIN NHAX"/>
    <property type="match status" value="1"/>
</dbReference>
<dbReference type="Gene3D" id="3.40.50.620">
    <property type="entry name" value="HUPs"/>
    <property type="match status" value="2"/>
</dbReference>
<feature type="compositionally biased region" description="Low complexity" evidence="4">
    <location>
        <begin position="19"/>
        <end position="46"/>
    </location>
</feature>
<dbReference type="GO" id="GO:0005524">
    <property type="term" value="F:ATP binding"/>
    <property type="evidence" value="ECO:0007669"/>
    <property type="project" value="UniProtKB-KW"/>
</dbReference>
<evidence type="ECO:0000313" key="6">
    <source>
        <dbReference type="EMBL" id="TKV61215.1"/>
    </source>
</evidence>
<keyword evidence="2" id="KW-0547">Nucleotide-binding</keyword>
<dbReference type="InterPro" id="IPR006016">
    <property type="entry name" value="UspA"/>
</dbReference>
<dbReference type="OrthoDB" id="9816117at2"/>
<reference evidence="6 7" key="1">
    <citation type="submission" date="2019-05" db="EMBL/GenBank/DDBJ databases">
        <title>Nakamurella sp. N5BH11, whole genome shotgun sequence.</title>
        <authorList>
            <person name="Tuo L."/>
        </authorList>
    </citation>
    <scope>NUCLEOTIDE SEQUENCE [LARGE SCALE GENOMIC DNA]</scope>
    <source>
        <strain evidence="6 7">N5BH11</strain>
    </source>
</reference>
<dbReference type="CDD" id="cd00293">
    <property type="entry name" value="USP-like"/>
    <property type="match status" value="1"/>
</dbReference>
<dbReference type="Proteomes" id="UP000306985">
    <property type="component" value="Unassembled WGS sequence"/>
</dbReference>
<dbReference type="SUPFAM" id="SSF52402">
    <property type="entry name" value="Adenine nucleotide alpha hydrolases-like"/>
    <property type="match status" value="2"/>
</dbReference>
<name>A0A4V6CSE4_9ACTN</name>
<organism evidence="6 7">
    <name type="scientific">Nakamurella flava</name>
    <dbReference type="NCBI Taxonomy" id="2576308"/>
    <lineage>
        <taxon>Bacteria</taxon>
        <taxon>Bacillati</taxon>
        <taxon>Actinomycetota</taxon>
        <taxon>Actinomycetes</taxon>
        <taxon>Nakamurellales</taxon>
        <taxon>Nakamurellaceae</taxon>
        <taxon>Nakamurella</taxon>
    </lineage>
</organism>
<evidence type="ECO:0000256" key="2">
    <source>
        <dbReference type="ARBA" id="ARBA00022741"/>
    </source>
</evidence>
<evidence type="ECO:0000313" key="7">
    <source>
        <dbReference type="Proteomes" id="UP000306985"/>
    </source>
</evidence>
<keyword evidence="3" id="KW-0067">ATP-binding</keyword>
<dbReference type="AlphaFoldDB" id="A0A4V6CSE4"/>